<evidence type="ECO:0000256" key="9">
    <source>
        <dbReference type="SAM" id="Phobius"/>
    </source>
</evidence>
<reference evidence="11" key="1">
    <citation type="submission" date="2023-10" db="EMBL/GenBank/DDBJ databases">
        <title>Whole Genome based description of the genera Actinobaculum and Actinotignum reveals a complex phylogenetic relationship within the species included in the genus Actinotignum.</title>
        <authorList>
            <person name="Jensen C.S."/>
            <person name="Dargis R."/>
            <person name="Kemp M."/>
            <person name="Christensen J.J."/>
        </authorList>
    </citation>
    <scope>NUCLEOTIDE SEQUENCE</scope>
    <source>
        <strain evidence="11">SLA_B511</strain>
    </source>
</reference>
<dbReference type="RefSeq" id="WP_320756514.1">
    <property type="nucleotide sequence ID" value="NZ_JAWNGB010000017.1"/>
</dbReference>
<accession>A0AAW9HYF3</accession>
<feature type="transmembrane region" description="Helical" evidence="9">
    <location>
        <begin position="370"/>
        <end position="387"/>
    </location>
</feature>
<feature type="transmembrane region" description="Helical" evidence="9">
    <location>
        <begin position="151"/>
        <end position="173"/>
    </location>
</feature>
<feature type="transmembrane region" description="Helical" evidence="9">
    <location>
        <begin position="434"/>
        <end position="456"/>
    </location>
</feature>
<dbReference type="Pfam" id="PF00324">
    <property type="entry name" value="AA_permease"/>
    <property type="match status" value="1"/>
</dbReference>
<keyword evidence="4 9" id="KW-0812">Transmembrane</keyword>
<feature type="transmembrane region" description="Helical" evidence="9">
    <location>
        <begin position="271"/>
        <end position="292"/>
    </location>
</feature>
<dbReference type="EMBL" id="JAWNGC010000004">
    <property type="protein sequence ID" value="MDY5155044.1"/>
    <property type="molecule type" value="Genomic_DNA"/>
</dbReference>
<feature type="transmembrane region" description="Helical" evidence="9">
    <location>
        <begin position="218"/>
        <end position="241"/>
    </location>
</feature>
<dbReference type="GO" id="GO:0016020">
    <property type="term" value="C:membrane"/>
    <property type="evidence" value="ECO:0007669"/>
    <property type="project" value="UniProtKB-SubCell"/>
</dbReference>
<dbReference type="GO" id="GO:0006865">
    <property type="term" value="P:amino acid transport"/>
    <property type="evidence" value="ECO:0007669"/>
    <property type="project" value="UniProtKB-KW"/>
</dbReference>
<evidence type="ECO:0000313" key="11">
    <source>
        <dbReference type="EMBL" id="MDY5155044.1"/>
    </source>
</evidence>
<name>A0AAW9HYF3_9ACTO</name>
<comment type="subcellular location">
    <subcellularLocation>
        <location evidence="1">Membrane</location>
        <topology evidence="1">Multi-pass membrane protein</topology>
    </subcellularLocation>
</comment>
<dbReference type="InterPro" id="IPR004840">
    <property type="entry name" value="Amino_acid_permease_CS"/>
</dbReference>
<keyword evidence="7 9" id="KW-0472">Membrane</keyword>
<feature type="transmembrane region" description="Helical" evidence="9">
    <location>
        <begin position="49"/>
        <end position="70"/>
    </location>
</feature>
<keyword evidence="3" id="KW-0813">Transport</keyword>
<protein>
    <submittedName>
        <fullName evidence="11">Amino acid permease</fullName>
    </submittedName>
</protein>
<evidence type="ECO:0000313" key="12">
    <source>
        <dbReference type="Proteomes" id="UP001281731"/>
    </source>
</evidence>
<dbReference type="AlphaFoldDB" id="A0AAW9HYF3"/>
<dbReference type="InterPro" id="IPR004841">
    <property type="entry name" value="AA-permease/SLC12A_dom"/>
</dbReference>
<proteinExistence type="inferred from homology"/>
<dbReference type="PIRSF" id="PIRSF006060">
    <property type="entry name" value="AA_transporter"/>
    <property type="match status" value="1"/>
</dbReference>
<evidence type="ECO:0000256" key="2">
    <source>
        <dbReference type="ARBA" id="ARBA00008583"/>
    </source>
</evidence>
<comment type="similarity">
    <text evidence="2">Belongs to the amino acid-polyamine-organocation (APC) superfamily. Amino acid transporter (AAT) (TC 2.A.3.1) family.</text>
</comment>
<comment type="caution">
    <text evidence="11">The sequence shown here is derived from an EMBL/GenBank/DDBJ whole genome shotgun (WGS) entry which is preliminary data.</text>
</comment>
<evidence type="ECO:0000256" key="6">
    <source>
        <dbReference type="ARBA" id="ARBA00022989"/>
    </source>
</evidence>
<dbReference type="GO" id="GO:0055085">
    <property type="term" value="P:transmembrane transport"/>
    <property type="evidence" value="ECO:0007669"/>
    <property type="project" value="InterPro"/>
</dbReference>
<feature type="transmembrane region" description="Helical" evidence="9">
    <location>
        <begin position="185"/>
        <end position="206"/>
    </location>
</feature>
<feature type="transmembrane region" description="Helical" evidence="9">
    <location>
        <begin position="312"/>
        <end position="334"/>
    </location>
</feature>
<gene>
    <name evidence="11" type="ORF">R6G80_04800</name>
</gene>
<evidence type="ECO:0000256" key="4">
    <source>
        <dbReference type="ARBA" id="ARBA00022692"/>
    </source>
</evidence>
<dbReference type="Proteomes" id="UP001281731">
    <property type="component" value="Unassembled WGS sequence"/>
</dbReference>
<feature type="region of interest" description="Disordered" evidence="8">
    <location>
        <begin position="1"/>
        <end position="37"/>
    </location>
</feature>
<dbReference type="PROSITE" id="PS00218">
    <property type="entry name" value="AMINO_ACID_PERMEASE_1"/>
    <property type="match status" value="1"/>
</dbReference>
<feature type="compositionally biased region" description="Low complexity" evidence="8">
    <location>
        <begin position="1"/>
        <end position="13"/>
    </location>
</feature>
<dbReference type="FunFam" id="1.20.1740.10:FF:000001">
    <property type="entry name" value="Amino acid permease"/>
    <property type="match status" value="1"/>
</dbReference>
<dbReference type="Gene3D" id="1.20.1740.10">
    <property type="entry name" value="Amino acid/polyamine transporter I"/>
    <property type="match status" value="1"/>
</dbReference>
<evidence type="ECO:0000256" key="1">
    <source>
        <dbReference type="ARBA" id="ARBA00004141"/>
    </source>
</evidence>
<evidence type="ECO:0000256" key="3">
    <source>
        <dbReference type="ARBA" id="ARBA00022448"/>
    </source>
</evidence>
<dbReference type="PANTHER" id="PTHR43495:SF5">
    <property type="entry name" value="GAMMA-AMINOBUTYRIC ACID PERMEASE"/>
    <property type="match status" value="1"/>
</dbReference>
<organism evidence="11 12">
    <name type="scientific">Actinotignum urinale</name>
    <dbReference type="NCBI Taxonomy" id="190146"/>
    <lineage>
        <taxon>Bacteria</taxon>
        <taxon>Bacillati</taxon>
        <taxon>Actinomycetota</taxon>
        <taxon>Actinomycetes</taxon>
        <taxon>Actinomycetales</taxon>
        <taxon>Actinomycetaceae</taxon>
        <taxon>Actinotignum</taxon>
    </lineage>
</organism>
<evidence type="ECO:0000256" key="5">
    <source>
        <dbReference type="ARBA" id="ARBA00022970"/>
    </source>
</evidence>
<feature type="transmembrane region" description="Helical" evidence="9">
    <location>
        <begin position="76"/>
        <end position="94"/>
    </location>
</feature>
<sequence>MVATESTESTEPTEPTEPTEKKATGQVAQGHGSEHTGLHRRLTSAQVSMIGLSGALGTGLFLGSGSTISLAGPGTVISYILAGTLALGIVWALAEMVSVHPVPGGHGAIAGAYLGRLGGFVARWNFGIQSFVAVGAEVVATATYLQHWFPGLSLGAGTVLCSLFVVGLNLATVRLYGTSEYWFSMIKVVSIVVFILLGLSLIFFGWPSSNPPTGAHNLIAYGGLFPNGFTGVLLAACIAVFSFGGIENSSAGAAESEHPERDIPRAARNMIWRLLIFYILAVGVIVTMQPWTQTAASGSTLESSPFVKALDSAGIHAAGHIMNAILIAAALSAANGCLYASSRMFHSLALDGMAPAFAGKTSHSGAPRGAVIFASIGMVAASLIAIFSAKVAFGYLMGAVILAILITWIVVFLTHIRFRAVRKATGLGIPKAHLWGAPFTAWFGIAACLAVFISLYWLMPNVWIAGPPYLLILFGAYWLARRFGNIPPAVKPEELPRIG</sequence>
<feature type="transmembrane region" description="Helical" evidence="9">
    <location>
        <begin position="393"/>
        <end position="413"/>
    </location>
</feature>
<evidence type="ECO:0000256" key="8">
    <source>
        <dbReference type="SAM" id="MobiDB-lite"/>
    </source>
</evidence>
<evidence type="ECO:0000256" key="7">
    <source>
        <dbReference type="ARBA" id="ARBA00023136"/>
    </source>
</evidence>
<feature type="transmembrane region" description="Helical" evidence="9">
    <location>
        <begin position="462"/>
        <end position="480"/>
    </location>
</feature>
<keyword evidence="6 9" id="KW-1133">Transmembrane helix</keyword>
<dbReference type="PANTHER" id="PTHR43495">
    <property type="entry name" value="GABA PERMEASE"/>
    <property type="match status" value="1"/>
</dbReference>
<keyword evidence="5" id="KW-0029">Amino-acid transport</keyword>
<feature type="domain" description="Amino acid permease/ SLC12A" evidence="10">
    <location>
        <begin position="47"/>
        <end position="467"/>
    </location>
</feature>
<evidence type="ECO:0000259" key="10">
    <source>
        <dbReference type="Pfam" id="PF00324"/>
    </source>
</evidence>